<comment type="caution">
    <text evidence="1">The sequence shown here is derived from an EMBL/GenBank/DDBJ whole genome shotgun (WGS) entry which is preliminary data.</text>
</comment>
<dbReference type="Proteomes" id="UP001375539">
    <property type="component" value="Unassembled WGS sequence"/>
</dbReference>
<accession>A0ACC6QNQ8</accession>
<keyword evidence="2" id="KW-1185">Reference proteome</keyword>
<gene>
    <name evidence="1" type="ORF">WKI58_25550</name>
</gene>
<protein>
    <submittedName>
        <fullName evidence="1">Helix-turn-helix domain-containing protein</fullName>
    </submittedName>
</protein>
<organism evidence="1 2">
    <name type="scientific">Streptomyces pratisoli</name>
    <dbReference type="NCBI Taxonomy" id="3139917"/>
    <lineage>
        <taxon>Bacteria</taxon>
        <taxon>Bacillati</taxon>
        <taxon>Actinomycetota</taxon>
        <taxon>Actinomycetes</taxon>
        <taxon>Kitasatosporales</taxon>
        <taxon>Streptomycetaceae</taxon>
        <taxon>Streptomyces</taxon>
    </lineage>
</organism>
<name>A0ACC6QNQ8_9ACTN</name>
<sequence>MKVAVLALDGVFGSGLSAILDVLHTANALRGELPQPPPEWEIHTVGFRRRVTTGVGHTVHTEPAGSVADADLLVVPATTERRPDALITYVSGDTTRPARGLLTEVRSAGTPVASACTGTFLLAESGVLDGQRATTSWWLSPVFRARYPAVGLDETSMVTVSGGITTAGAAFAHLDLALSVVRTASPALAELVSRYLVVDDRPSQAAYAIPAALAQSDPTVSAFERWAREHLHEPLVVSEAARALGISERTLQRAVSRTLGTTPVRFVQDLRVEQASHLLRTTTLPLPVIARRVGYENPGTLRLLLRTRAGTTATSLRGRA</sequence>
<proteinExistence type="predicted"/>
<reference evidence="1" key="1">
    <citation type="submission" date="2024-03" db="EMBL/GenBank/DDBJ databases">
        <title>Novel Streptomyces species of biotechnological and ecological value are a feature of Machair soil.</title>
        <authorList>
            <person name="Prole J.R."/>
            <person name="Goodfellow M."/>
            <person name="Allenby N."/>
            <person name="Ward A.C."/>
        </authorList>
    </citation>
    <scope>NUCLEOTIDE SEQUENCE</scope>
    <source>
        <strain evidence="1">MS1.AVA.4</strain>
    </source>
</reference>
<dbReference type="EMBL" id="JBBKAI010000002">
    <property type="protein sequence ID" value="MEJ8659853.1"/>
    <property type="molecule type" value="Genomic_DNA"/>
</dbReference>
<evidence type="ECO:0000313" key="1">
    <source>
        <dbReference type="EMBL" id="MEJ8659853.1"/>
    </source>
</evidence>
<evidence type="ECO:0000313" key="2">
    <source>
        <dbReference type="Proteomes" id="UP001375539"/>
    </source>
</evidence>